<dbReference type="AlphaFoldDB" id="A0A0N8KH08"/>
<organism evidence="1 2">
    <name type="scientific">Algoriphagus marincola HL-49</name>
    <dbReference type="NCBI Taxonomy" id="1305737"/>
    <lineage>
        <taxon>Bacteria</taxon>
        <taxon>Pseudomonadati</taxon>
        <taxon>Bacteroidota</taxon>
        <taxon>Cytophagia</taxon>
        <taxon>Cytophagales</taxon>
        <taxon>Cyclobacteriaceae</taxon>
        <taxon>Algoriphagus</taxon>
    </lineage>
</organism>
<accession>A0A0N8KH08</accession>
<dbReference type="Proteomes" id="UP000050421">
    <property type="component" value="Unassembled WGS sequence"/>
</dbReference>
<protein>
    <submittedName>
        <fullName evidence="1">Uncharacterized protein</fullName>
    </submittedName>
</protein>
<reference evidence="1 2" key="1">
    <citation type="submission" date="2015-09" db="EMBL/GenBank/DDBJ databases">
        <title>Identification and resolution of microdiversity through metagenomic sequencing of parallel consortia.</title>
        <authorList>
            <person name="Nelson W.C."/>
            <person name="Romine M.F."/>
            <person name="Lindemann S.R."/>
        </authorList>
    </citation>
    <scope>NUCLEOTIDE SEQUENCE [LARGE SCALE GENOMIC DNA]</scope>
    <source>
        <strain evidence="1">HL-49</strain>
    </source>
</reference>
<dbReference type="STRING" id="1305737.GCA_000526355_02104"/>
<evidence type="ECO:0000313" key="2">
    <source>
        <dbReference type="Proteomes" id="UP000050421"/>
    </source>
</evidence>
<comment type="caution">
    <text evidence="1">The sequence shown here is derived from an EMBL/GenBank/DDBJ whole genome shotgun (WGS) entry which is preliminary data.</text>
</comment>
<sequence length="311" mass="36905">MKAKTLVVILGQARADKLTWYSFKKNVLDILEADLALCIGESPENTSANKFWAHATYRWEVPEYMDFGDGFDQVQLDRYGEITEWRQVLNVPDQWLGGIMGENEQPGSAGILVFLKAKLLEFLEQEEIRKKYDRYVITRSDFIWEVPHPKLNRMDSDKIWIPYGEFYWGVTDRHVVLSSNYLRPYLDLIGPILSEPDQLIRHMQTYNPKPNWNHEQYILFRLRSQGLEKKIRFLPYMMYSVREETTPTRWAEGEFDQELGFLVKYPSEKIRARLTRKYLIKKSGEVVLMPDFLFRWVLKGLFSMKVRGWIP</sequence>
<dbReference type="OrthoDB" id="581540at2"/>
<gene>
    <name evidence="1" type="ORF">HLUCCX10_05535</name>
</gene>
<dbReference type="PATRIC" id="fig|1305737.6.peg.1769"/>
<dbReference type="EMBL" id="LJXT01000025">
    <property type="protein sequence ID" value="KPQ18418.1"/>
    <property type="molecule type" value="Genomic_DNA"/>
</dbReference>
<name>A0A0N8KH08_9BACT</name>
<dbReference type="eggNOG" id="ENOG50348DN">
    <property type="taxonomic scope" value="Bacteria"/>
</dbReference>
<proteinExistence type="predicted"/>
<evidence type="ECO:0000313" key="1">
    <source>
        <dbReference type="EMBL" id="KPQ18418.1"/>
    </source>
</evidence>